<dbReference type="Proteomes" id="UP000264445">
    <property type="component" value="Unassembled WGS sequence"/>
</dbReference>
<evidence type="ECO:0000313" key="1">
    <source>
        <dbReference type="EMBL" id="HBT50356.1"/>
    </source>
</evidence>
<protein>
    <submittedName>
        <fullName evidence="1">Uncharacterized protein</fullName>
    </submittedName>
</protein>
<proteinExistence type="predicted"/>
<dbReference type="EMBL" id="DOLB01000165">
    <property type="protein sequence ID" value="HBT50356.1"/>
    <property type="molecule type" value="Genomic_DNA"/>
</dbReference>
<comment type="caution">
    <text evidence="1">The sequence shown here is derived from an EMBL/GenBank/DDBJ whole genome shotgun (WGS) entry which is preliminary data.</text>
</comment>
<name>A0A101E6R8_9THEO</name>
<dbReference type="RefSeq" id="WP_278429580.1">
    <property type="nucleotide sequence ID" value="NZ_DOLB01000165.1"/>
</dbReference>
<sequence length="77" mass="9282">MDRERIISEELKMNMEILKAKIKSDETLHWLFTNRGLEVKEEEEDWKMKYGREIIEIYEKLLGIVNKLAQTSQQNLL</sequence>
<reference evidence="1 2" key="1">
    <citation type="journal article" date="2018" name="Nat. Biotechnol.">
        <title>A standardized bacterial taxonomy based on genome phylogeny substantially revises the tree of life.</title>
        <authorList>
            <person name="Parks D.H."/>
            <person name="Chuvochina M."/>
            <person name="Waite D.W."/>
            <person name="Rinke C."/>
            <person name="Skarshewski A."/>
            <person name="Chaumeil P.A."/>
            <person name="Hugenholtz P."/>
        </authorList>
    </citation>
    <scope>NUCLEOTIDE SEQUENCE [LARGE SCALE GENOMIC DNA]</scope>
    <source>
        <strain evidence="1">UBA12544</strain>
    </source>
</reference>
<evidence type="ECO:0000313" key="2">
    <source>
        <dbReference type="Proteomes" id="UP000264445"/>
    </source>
</evidence>
<dbReference type="AlphaFoldDB" id="A0A101E6R8"/>
<gene>
    <name evidence="1" type="ORF">DEA61_11405</name>
</gene>
<accession>A0A101E6R8</accession>
<organism evidence="1 2">
    <name type="scientific">Caldanaerobacter subterraneus</name>
    <dbReference type="NCBI Taxonomy" id="911092"/>
    <lineage>
        <taxon>Bacteria</taxon>
        <taxon>Bacillati</taxon>
        <taxon>Bacillota</taxon>
        <taxon>Clostridia</taxon>
        <taxon>Thermoanaerobacterales</taxon>
        <taxon>Thermoanaerobacteraceae</taxon>
        <taxon>Caldanaerobacter</taxon>
    </lineage>
</organism>